<feature type="chain" id="PRO_5016390046" evidence="1">
    <location>
        <begin position="21"/>
        <end position="360"/>
    </location>
</feature>
<keyword evidence="4" id="KW-1185">Reference proteome</keyword>
<dbReference type="InterPro" id="IPR002818">
    <property type="entry name" value="DJ-1/PfpI"/>
</dbReference>
<name>A0A318JD24_9BURK</name>
<dbReference type="GO" id="GO:0006355">
    <property type="term" value="P:regulation of DNA-templated transcription"/>
    <property type="evidence" value="ECO:0007669"/>
    <property type="project" value="TreeGrafter"/>
</dbReference>
<dbReference type="InterPro" id="IPR029062">
    <property type="entry name" value="Class_I_gatase-like"/>
</dbReference>
<dbReference type="PANTHER" id="PTHR43130:SF2">
    <property type="entry name" value="DJ-1_PFPI DOMAIN-CONTAINING PROTEIN"/>
    <property type="match status" value="1"/>
</dbReference>
<dbReference type="SUPFAM" id="SSF52317">
    <property type="entry name" value="Class I glutamine amidotransferase-like"/>
    <property type="match status" value="1"/>
</dbReference>
<gene>
    <name evidence="3" type="ORF">DFR42_102166</name>
</gene>
<dbReference type="Pfam" id="PF01965">
    <property type="entry name" value="DJ-1_PfpI"/>
    <property type="match status" value="1"/>
</dbReference>
<feature type="domain" description="DJ-1/PfpI" evidence="2">
    <location>
        <begin position="41"/>
        <end position="204"/>
    </location>
</feature>
<evidence type="ECO:0000259" key="2">
    <source>
        <dbReference type="Pfam" id="PF01965"/>
    </source>
</evidence>
<reference evidence="3 4" key="1">
    <citation type="submission" date="2018-05" db="EMBL/GenBank/DDBJ databases">
        <title>Genomic Encyclopedia of Type Strains, Phase IV (KMG-IV): sequencing the most valuable type-strain genomes for metagenomic binning, comparative biology and taxonomic classification.</title>
        <authorList>
            <person name="Goeker M."/>
        </authorList>
    </citation>
    <scope>NUCLEOTIDE SEQUENCE [LARGE SCALE GENOMIC DNA]</scope>
    <source>
        <strain evidence="3 4">DSM 19792</strain>
    </source>
</reference>
<proteinExistence type="predicted"/>
<feature type="signal peptide" evidence="1">
    <location>
        <begin position="1"/>
        <end position="20"/>
    </location>
</feature>
<dbReference type="Proteomes" id="UP000247792">
    <property type="component" value="Unassembled WGS sequence"/>
</dbReference>
<sequence>MKTKILLFLFLALSLSMAKAGSLPMPLPDYQPRFGRAQPVVAVVADNEMTELTDFVVPYAVLKASGTAQVLSVATGSGVVHLYPALKMQAETTMTEFDQTYPQGADYVIVPALHNVQAAVLQNWVRAQAARGAVIVGICDGVWVLAHAGLLEQRRAVGFWYSMDSLQKQFPNTTWVRNQRYMADGKIITTTGVTASLPVSLALVASIAGHERATALASELGINDYLSTHDSQQFNMSLAHVTTIAGNWLRFWSHEEIALPLSTGVNDIALALYADAWSRTYRSQVKTFASSMQAVQSRYGLQLLPDAVADAPVLEKLKKEHHWLTDIAPALAMDKALQEIGKAYGQATRALVSTFMEYPQ</sequence>
<dbReference type="Gene3D" id="3.40.50.880">
    <property type="match status" value="1"/>
</dbReference>
<dbReference type="InterPro" id="IPR052158">
    <property type="entry name" value="INH-QAR"/>
</dbReference>
<keyword evidence="1" id="KW-0732">Signal</keyword>
<protein>
    <submittedName>
        <fullName evidence="3">DJ-1/PfpI family protein</fullName>
    </submittedName>
</protein>
<dbReference type="AlphaFoldDB" id="A0A318JD24"/>
<organism evidence="3 4">
    <name type="scientific">Undibacterium pigrum</name>
    <dbReference type="NCBI Taxonomy" id="401470"/>
    <lineage>
        <taxon>Bacteria</taxon>
        <taxon>Pseudomonadati</taxon>
        <taxon>Pseudomonadota</taxon>
        <taxon>Betaproteobacteria</taxon>
        <taxon>Burkholderiales</taxon>
        <taxon>Oxalobacteraceae</taxon>
        <taxon>Undibacterium</taxon>
    </lineage>
</organism>
<dbReference type="EMBL" id="QJKB01000002">
    <property type="protein sequence ID" value="PXX44954.1"/>
    <property type="molecule type" value="Genomic_DNA"/>
</dbReference>
<dbReference type="PANTHER" id="PTHR43130">
    <property type="entry name" value="ARAC-FAMILY TRANSCRIPTIONAL REGULATOR"/>
    <property type="match status" value="1"/>
</dbReference>
<accession>A0A318JD24</accession>
<evidence type="ECO:0000313" key="3">
    <source>
        <dbReference type="EMBL" id="PXX44954.1"/>
    </source>
</evidence>
<evidence type="ECO:0000256" key="1">
    <source>
        <dbReference type="SAM" id="SignalP"/>
    </source>
</evidence>
<dbReference type="RefSeq" id="WP_110254442.1">
    <property type="nucleotide sequence ID" value="NZ_QJKB01000002.1"/>
</dbReference>
<evidence type="ECO:0000313" key="4">
    <source>
        <dbReference type="Proteomes" id="UP000247792"/>
    </source>
</evidence>
<dbReference type="OrthoDB" id="6382410at2"/>
<comment type="caution">
    <text evidence="3">The sequence shown here is derived from an EMBL/GenBank/DDBJ whole genome shotgun (WGS) entry which is preliminary data.</text>
</comment>